<dbReference type="PANTHER" id="PTHR42788:SF13">
    <property type="entry name" value="ALIPHATIC SULFONATES IMPORT ATP-BINDING PROTEIN SSUB"/>
    <property type="match status" value="1"/>
</dbReference>
<keyword evidence="4" id="KW-0997">Cell inner membrane</keyword>
<dbReference type="eggNOG" id="COG1116">
    <property type="taxonomic scope" value="Bacteria"/>
</dbReference>
<evidence type="ECO:0000313" key="8">
    <source>
        <dbReference type="EMBL" id="GGD83814.1"/>
    </source>
</evidence>
<dbReference type="CDD" id="cd03293">
    <property type="entry name" value="ABC_NrtD_SsuB_transporters"/>
    <property type="match status" value="1"/>
</dbReference>
<evidence type="ECO:0000256" key="4">
    <source>
        <dbReference type="ARBA" id="ARBA00022519"/>
    </source>
</evidence>
<keyword evidence="5" id="KW-0547">Nucleotide-binding</keyword>
<dbReference type="InterPro" id="IPR050166">
    <property type="entry name" value="ABC_transporter_ATP-bind"/>
</dbReference>
<comment type="caution">
    <text evidence="9">The sequence shown here is derived from an EMBL/GenBank/DDBJ whole genome shotgun (WGS) entry which is preliminary data.</text>
</comment>
<keyword evidence="11" id="KW-1185">Reference proteome</keyword>
<dbReference type="SUPFAM" id="SSF52540">
    <property type="entry name" value="P-loop containing nucleoside triphosphate hydrolases"/>
    <property type="match status" value="1"/>
</dbReference>
<dbReference type="PROSITE" id="PS00211">
    <property type="entry name" value="ABC_TRANSPORTER_1"/>
    <property type="match status" value="1"/>
</dbReference>
<dbReference type="InterPro" id="IPR017871">
    <property type="entry name" value="ABC_transporter-like_CS"/>
</dbReference>
<evidence type="ECO:0000256" key="5">
    <source>
        <dbReference type="ARBA" id="ARBA00022741"/>
    </source>
</evidence>
<proteinExistence type="inferred from homology"/>
<dbReference type="GO" id="GO:0016887">
    <property type="term" value="F:ATP hydrolysis activity"/>
    <property type="evidence" value="ECO:0007669"/>
    <property type="project" value="InterPro"/>
</dbReference>
<reference evidence="11" key="3">
    <citation type="journal article" date="2019" name="Int. J. Syst. Evol. Microbiol.">
        <title>The Global Catalogue of Microorganisms (GCM) 10K type strain sequencing project: providing services to taxonomists for standard genome sequencing and annotation.</title>
        <authorList>
            <consortium name="The Broad Institute Genomics Platform"/>
            <consortium name="The Broad Institute Genome Sequencing Center for Infectious Disease"/>
            <person name="Wu L."/>
            <person name="Ma J."/>
        </authorList>
    </citation>
    <scope>NUCLEOTIDE SEQUENCE [LARGE SCALE GENOMIC DNA]</scope>
    <source>
        <strain evidence="11">CGMCC 1.11013</strain>
    </source>
</reference>
<dbReference type="GO" id="GO:0015697">
    <property type="term" value="P:quaternary ammonium group transport"/>
    <property type="evidence" value="ECO:0007669"/>
    <property type="project" value="UniProtKB-ARBA"/>
</dbReference>
<reference evidence="8" key="1">
    <citation type="journal article" date="2014" name="Int. J. Syst. Evol. Microbiol.">
        <title>Complete genome of a new Firmicutes species belonging to the dominant human colonic microbiota ('Ruminococcus bicirculans') reveals two chromosomes and a selective capacity to utilize plant glucans.</title>
        <authorList>
            <consortium name="NISC Comparative Sequencing Program"/>
            <person name="Wegmann U."/>
            <person name="Louis P."/>
            <person name="Goesmann A."/>
            <person name="Henrissat B."/>
            <person name="Duncan S.H."/>
            <person name="Flint H.J."/>
        </authorList>
    </citation>
    <scope>NUCLEOTIDE SEQUENCE</scope>
    <source>
        <strain evidence="8">CGMCC 1.11013</strain>
    </source>
</reference>
<keyword evidence="4" id="KW-0472">Membrane</keyword>
<keyword evidence="3" id="KW-1003">Cell membrane</keyword>
<dbReference type="OrthoDB" id="9783039at2"/>
<dbReference type="EMBL" id="JFHE01000042">
    <property type="protein sequence ID" value="KDR27594.1"/>
    <property type="molecule type" value="Genomic_DNA"/>
</dbReference>
<reference evidence="9 10" key="2">
    <citation type="submission" date="2014-03" db="EMBL/GenBank/DDBJ databases">
        <title>Draft Genome Sequences of Four Burkholderia Strains.</title>
        <authorList>
            <person name="Liu X.Y."/>
            <person name="Li C.X."/>
            <person name="Xu J.H."/>
        </authorList>
    </citation>
    <scope>NUCLEOTIDE SEQUENCE [LARGE SCALE GENOMIC DNA]</scope>
    <source>
        <strain evidence="9 10">R27</strain>
    </source>
</reference>
<evidence type="ECO:0000259" key="7">
    <source>
        <dbReference type="PROSITE" id="PS50893"/>
    </source>
</evidence>
<feature type="domain" description="ABC transporter" evidence="7">
    <location>
        <begin position="7"/>
        <end position="237"/>
    </location>
</feature>
<protein>
    <submittedName>
        <fullName evidence="9">Sulfonate ABC transporter ATP-binding protein</fullName>
    </submittedName>
</protein>
<evidence type="ECO:0000256" key="1">
    <source>
        <dbReference type="ARBA" id="ARBA00005417"/>
    </source>
</evidence>
<dbReference type="SMART" id="SM00382">
    <property type="entry name" value="AAA"/>
    <property type="match status" value="1"/>
</dbReference>
<accession>A0A069NJ24</accession>
<dbReference type="Proteomes" id="UP000597138">
    <property type="component" value="Unassembled WGS sequence"/>
</dbReference>
<dbReference type="Gene3D" id="3.40.50.300">
    <property type="entry name" value="P-loop containing nucleotide triphosphate hydrolases"/>
    <property type="match status" value="1"/>
</dbReference>
<dbReference type="STRING" id="1071679.BG57_22935"/>
<name>A0A069NJ24_9BURK</name>
<evidence type="ECO:0000313" key="10">
    <source>
        <dbReference type="Proteomes" id="UP000027439"/>
    </source>
</evidence>
<dbReference type="PANTHER" id="PTHR42788">
    <property type="entry name" value="TAURINE IMPORT ATP-BINDING PROTEIN-RELATED"/>
    <property type="match status" value="1"/>
</dbReference>
<dbReference type="InterPro" id="IPR027417">
    <property type="entry name" value="P-loop_NTPase"/>
</dbReference>
<dbReference type="PROSITE" id="PS50893">
    <property type="entry name" value="ABC_TRANSPORTER_2"/>
    <property type="match status" value="1"/>
</dbReference>
<dbReference type="FunFam" id="3.40.50.300:FF:000425">
    <property type="entry name" value="Probable ABC transporter, ATP-binding subunit"/>
    <property type="match status" value="1"/>
</dbReference>
<dbReference type="RefSeq" id="WP_035969768.1">
    <property type="nucleotide sequence ID" value="NZ_BMEG01000007.1"/>
</dbReference>
<evidence type="ECO:0000256" key="6">
    <source>
        <dbReference type="ARBA" id="ARBA00022840"/>
    </source>
</evidence>
<dbReference type="Pfam" id="PF00005">
    <property type="entry name" value="ABC_tran"/>
    <property type="match status" value="1"/>
</dbReference>
<comment type="similarity">
    <text evidence="1">Belongs to the ABC transporter superfamily.</text>
</comment>
<reference evidence="8" key="4">
    <citation type="submission" date="2024-05" db="EMBL/GenBank/DDBJ databases">
        <authorList>
            <person name="Sun Q."/>
            <person name="Zhou Y."/>
        </authorList>
    </citation>
    <scope>NUCLEOTIDE SEQUENCE</scope>
    <source>
        <strain evidence="8">CGMCC 1.11013</strain>
    </source>
</reference>
<evidence type="ECO:0000313" key="11">
    <source>
        <dbReference type="Proteomes" id="UP000597138"/>
    </source>
</evidence>
<keyword evidence="2" id="KW-0813">Transport</keyword>
<evidence type="ECO:0000313" key="9">
    <source>
        <dbReference type="EMBL" id="KDR27594.1"/>
    </source>
</evidence>
<gene>
    <name evidence="8" type="primary">ssuB</name>
    <name evidence="9" type="ORF">BG57_22935</name>
    <name evidence="8" type="ORF">GCM10010985_42920</name>
</gene>
<evidence type="ECO:0000256" key="3">
    <source>
        <dbReference type="ARBA" id="ARBA00022475"/>
    </source>
</evidence>
<dbReference type="GO" id="GO:0005524">
    <property type="term" value="F:ATP binding"/>
    <property type="evidence" value="ECO:0007669"/>
    <property type="project" value="UniProtKB-KW"/>
</dbReference>
<sequence length="251" mass="27892">MATLEGLALHHVSKRYDGDAAPPVLERIDLTVASGEFVSIVGASGCGKSTLLRLIAGLDGGFEGHIEFDGERVVSTDLKRGIVFQDHRLFPWLDVAQNIAVALRNAPLSKHEKARAVAEHVELVGLRGFERHYPHQLSGGMAQRVALARGLVNRPRLLLLDEPFGALDALTRSRLQGELQRIWTHERITMVLVTHDVDEAVLLADRVVVMQARPGRIGEIIEVHLPRPRDRSHADVARLRDEIVNKYFTEV</sequence>
<evidence type="ECO:0000256" key="2">
    <source>
        <dbReference type="ARBA" id="ARBA00022448"/>
    </source>
</evidence>
<dbReference type="AlphaFoldDB" id="A0A069NJ24"/>
<dbReference type="InterPro" id="IPR003439">
    <property type="entry name" value="ABC_transporter-like_ATP-bd"/>
</dbReference>
<dbReference type="InterPro" id="IPR003593">
    <property type="entry name" value="AAA+_ATPase"/>
</dbReference>
<dbReference type="Proteomes" id="UP000027439">
    <property type="component" value="Unassembled WGS sequence"/>
</dbReference>
<keyword evidence="6 9" id="KW-0067">ATP-binding</keyword>
<organism evidence="9 10">
    <name type="scientific">Caballeronia grimmiae</name>
    <dbReference type="NCBI Taxonomy" id="1071679"/>
    <lineage>
        <taxon>Bacteria</taxon>
        <taxon>Pseudomonadati</taxon>
        <taxon>Pseudomonadota</taxon>
        <taxon>Betaproteobacteria</taxon>
        <taxon>Burkholderiales</taxon>
        <taxon>Burkholderiaceae</taxon>
        <taxon>Caballeronia</taxon>
    </lineage>
</organism>
<dbReference type="EMBL" id="BMEG01000007">
    <property type="protein sequence ID" value="GGD83814.1"/>
    <property type="molecule type" value="Genomic_DNA"/>
</dbReference>